<name>A0A6B0Y1J5_9RHOB</name>
<organism evidence="1">
    <name type="scientific">Boseongicola sp. SB0664_bin_43</name>
    <dbReference type="NCBI Taxonomy" id="2604844"/>
    <lineage>
        <taxon>Bacteria</taxon>
        <taxon>Pseudomonadati</taxon>
        <taxon>Pseudomonadota</taxon>
        <taxon>Alphaproteobacteria</taxon>
        <taxon>Rhodobacterales</taxon>
        <taxon>Paracoccaceae</taxon>
        <taxon>Boseongicola</taxon>
    </lineage>
</organism>
<sequence>MAEMTPALGARNLLVNCANARPGDRLLIAYEPSEHGYFDDDAHECVAREAERIGLAVDAVDVGFDADNPHLSEELRQRMQGFDIILFLARLGDQLRFSDMPQGKKVIVSFALNAHLLGSGFGNAHHAAFLELKNEANSVISRADEVRITCPAGSDVAGKSSIVLGPESDTTIMRFPMSVFTPVPSAGFSGRIALPGFLTGTGSRYYDDYTVEFDGPVHALLRDGRLEGFEGGSLDVERANAHYDRVSSLFGIDRNFVHSWHAGIHPGCGFPWDAGSSYERWGGVAFGNPRVLHFHTCGAYAPGEISWNVIDPSIEVDGVKYWERGTFSAELLPKGADILSRHPCAASLFEHPDRDIGMSAAA</sequence>
<reference evidence="1" key="1">
    <citation type="submission" date="2019-09" db="EMBL/GenBank/DDBJ databases">
        <title>Characterisation of the sponge microbiome using genome-centric metagenomics.</title>
        <authorList>
            <person name="Engelberts J.P."/>
            <person name="Robbins S.J."/>
            <person name="De Goeij J.M."/>
            <person name="Aranda M."/>
            <person name="Bell S.C."/>
            <person name="Webster N.S."/>
        </authorList>
    </citation>
    <scope>NUCLEOTIDE SEQUENCE</scope>
    <source>
        <strain evidence="1">SB0664_bin_43</strain>
    </source>
</reference>
<dbReference type="AlphaFoldDB" id="A0A6B0Y1J5"/>
<protein>
    <submittedName>
        <fullName evidence="1">Uncharacterized protein</fullName>
    </submittedName>
</protein>
<dbReference type="EMBL" id="VXRY01000088">
    <property type="protein sequence ID" value="MXY32906.1"/>
    <property type="molecule type" value="Genomic_DNA"/>
</dbReference>
<gene>
    <name evidence="1" type="ORF">F4Y60_02215</name>
</gene>
<proteinExistence type="predicted"/>
<evidence type="ECO:0000313" key="1">
    <source>
        <dbReference type="EMBL" id="MXY32906.1"/>
    </source>
</evidence>
<comment type="caution">
    <text evidence="1">The sequence shown here is derived from an EMBL/GenBank/DDBJ whole genome shotgun (WGS) entry which is preliminary data.</text>
</comment>
<accession>A0A6B0Y1J5</accession>